<sequence>MENEAYKIRSFLESVAECGAAQAIKQLEPASDKLTQRKAYEFFRKRDTQHGGEFIHGEAWVKRMVQEGKLHPVREGKSTNSPLYYSKTEMLQVLATEEAVRQDIFKGTLL</sequence>
<dbReference type="EMBL" id="UGTP01000002">
    <property type="protein sequence ID" value="SUC37516.1"/>
    <property type="molecule type" value="Genomic_DNA"/>
</dbReference>
<protein>
    <submittedName>
        <fullName evidence="1">Uncharacterized protein</fullName>
    </submittedName>
</protein>
<dbReference type="AlphaFoldDB" id="A0A379G9D9"/>
<evidence type="ECO:0000313" key="1">
    <source>
        <dbReference type="EMBL" id="SUC37516.1"/>
    </source>
</evidence>
<gene>
    <name evidence="1" type="ORF">NCTC13043_02005</name>
</gene>
<reference evidence="1 2" key="1">
    <citation type="submission" date="2018-06" db="EMBL/GenBank/DDBJ databases">
        <authorList>
            <consortium name="Pathogen Informatics"/>
            <person name="Doyle S."/>
        </authorList>
    </citation>
    <scope>NUCLEOTIDE SEQUENCE [LARGE SCALE GENOMIC DNA]</scope>
    <source>
        <strain evidence="1 2">NCTC13043</strain>
    </source>
</reference>
<proteinExistence type="predicted"/>
<accession>A0A379G9D9</accession>
<dbReference type="Proteomes" id="UP000254235">
    <property type="component" value="Unassembled WGS sequence"/>
</dbReference>
<dbReference type="GeneID" id="78571645"/>
<dbReference type="OrthoDB" id="9867781at2"/>
<name>A0A379G9D9_9BACT</name>
<dbReference type="RefSeq" id="WP_115083957.1">
    <property type="nucleotide sequence ID" value="NZ_UGTP01000002.1"/>
</dbReference>
<evidence type="ECO:0000313" key="2">
    <source>
        <dbReference type="Proteomes" id="UP000254235"/>
    </source>
</evidence>
<organism evidence="1 2">
    <name type="scientific">Prevotella pallens</name>
    <dbReference type="NCBI Taxonomy" id="60133"/>
    <lineage>
        <taxon>Bacteria</taxon>
        <taxon>Pseudomonadati</taxon>
        <taxon>Bacteroidota</taxon>
        <taxon>Bacteroidia</taxon>
        <taxon>Bacteroidales</taxon>
        <taxon>Prevotellaceae</taxon>
        <taxon>Prevotella</taxon>
    </lineage>
</organism>